<comment type="caution">
    <text evidence="1">The sequence shown here is derived from an EMBL/GenBank/DDBJ whole genome shotgun (WGS) entry which is preliminary data.</text>
</comment>
<keyword evidence="2" id="KW-1185">Reference proteome</keyword>
<organism evidence="1 2">
    <name type="scientific">Deinococcus caeni</name>
    <dbReference type="NCBI Taxonomy" id="569127"/>
    <lineage>
        <taxon>Bacteria</taxon>
        <taxon>Thermotogati</taxon>
        <taxon>Deinococcota</taxon>
        <taxon>Deinococci</taxon>
        <taxon>Deinococcales</taxon>
        <taxon>Deinococcaceae</taxon>
        <taxon>Deinococcus</taxon>
    </lineage>
</organism>
<proteinExistence type="predicted"/>
<gene>
    <name evidence="1" type="ORF">Dcae01_03296</name>
</gene>
<evidence type="ECO:0000313" key="2">
    <source>
        <dbReference type="Proteomes" id="UP001423409"/>
    </source>
</evidence>
<accession>A0ABP9UJ99</accession>
<sequence length="172" mass="18073">MTTDSVADLRALMLCAGWDVQPGGRVLCPVRGAFVSLSADGRGVLVRLPSGTRTVVEVGRRVRLVRPPSVRVGDVTLTSWDAGWLRRADVRVRAAALVAGVGSSRGVVSLVSPYLNQVGVRVEGVTVIESQARAGEPFSVRVEDDPVRRSSSGGLGRLLLMTAVALTAGGRD</sequence>
<dbReference type="Proteomes" id="UP001423409">
    <property type="component" value="Unassembled WGS sequence"/>
</dbReference>
<evidence type="ECO:0000313" key="1">
    <source>
        <dbReference type="EMBL" id="GAA5441755.1"/>
    </source>
</evidence>
<name>A0ABP9UJ99_9DEIO</name>
<reference evidence="1 2" key="1">
    <citation type="submission" date="2024-02" db="EMBL/GenBank/DDBJ databases">
        <title>Deinococcus caeni NBRC 101312.</title>
        <authorList>
            <person name="Ichikawa N."/>
            <person name="Katano-Makiyama Y."/>
            <person name="Hidaka K."/>
        </authorList>
    </citation>
    <scope>NUCLEOTIDE SEQUENCE [LARGE SCALE GENOMIC DNA]</scope>
    <source>
        <strain evidence="1 2">NBRC 101312</strain>
    </source>
</reference>
<protein>
    <submittedName>
        <fullName evidence="1">Uncharacterized protein</fullName>
    </submittedName>
</protein>
<dbReference type="EMBL" id="BAABQU010000076">
    <property type="protein sequence ID" value="GAA5441755.1"/>
    <property type="molecule type" value="Genomic_DNA"/>
</dbReference>